<gene>
    <name evidence="3" type="ORF">PF004_g25999</name>
    <name evidence="2" type="ORF">PF005_g26810</name>
</gene>
<comment type="caution">
    <text evidence="2">The sequence shown here is derived from an EMBL/GenBank/DDBJ whole genome shotgun (WGS) entry which is preliminary data.</text>
</comment>
<dbReference type="EMBL" id="QXGB01003190">
    <property type="protein sequence ID" value="KAE9172227.1"/>
    <property type="molecule type" value="Genomic_DNA"/>
</dbReference>
<proteinExistence type="predicted"/>
<evidence type="ECO:0000313" key="4">
    <source>
        <dbReference type="Proteomes" id="UP000433483"/>
    </source>
</evidence>
<evidence type="ECO:0000313" key="2">
    <source>
        <dbReference type="EMBL" id="KAE9172227.1"/>
    </source>
</evidence>
<evidence type="ECO:0000256" key="1">
    <source>
        <dbReference type="SAM" id="MobiDB-lite"/>
    </source>
</evidence>
<name>A0A6A3VRM1_9STRA</name>
<sequence>MRGVLALLVNVLFVTALTIAFFLHTRRLRELTARLLGTVPTGNDHRPDTATRDAEKGFQVSAVCAFESFRDTLFCSTCGERMDTGRLIAVAETGGSTTEGHEQEPRNKPKRCRASSGIMAPARVGKSEVAVVEPVEVKVFAEIADMDTIPATKWDAAAHATGEVFEGKTQEGVDRRHQTLEFAGKDFPPRTTSLSRARRRC</sequence>
<dbReference type="OrthoDB" id="10382587at2759"/>
<evidence type="ECO:0000313" key="3">
    <source>
        <dbReference type="EMBL" id="KAE9176673.1"/>
    </source>
</evidence>
<keyword evidence="4" id="KW-1185">Reference proteome</keyword>
<dbReference type="AlphaFoldDB" id="A0A6A3VRM1"/>
<protein>
    <submittedName>
        <fullName evidence="2">Uncharacterized protein</fullName>
    </submittedName>
</protein>
<evidence type="ECO:0000313" key="5">
    <source>
        <dbReference type="Proteomes" id="UP000476176"/>
    </source>
</evidence>
<dbReference type="EMBL" id="QXGC01003314">
    <property type="protein sequence ID" value="KAE9176673.1"/>
    <property type="molecule type" value="Genomic_DNA"/>
</dbReference>
<reference evidence="2 4" key="1">
    <citation type="submission" date="2018-08" db="EMBL/GenBank/DDBJ databases">
        <title>Genomic investigation of the strawberry pathogen Phytophthora fragariae indicates pathogenicity is determined by transcriptional variation in three key races.</title>
        <authorList>
            <person name="Adams T.M."/>
            <person name="Armitage A.D."/>
            <person name="Sobczyk M.K."/>
            <person name="Bates H.J."/>
            <person name="Dunwell J.M."/>
            <person name="Nellist C.F."/>
            <person name="Harrison R.J."/>
        </authorList>
    </citation>
    <scope>NUCLEOTIDE SEQUENCE [LARGE SCALE GENOMIC DNA]</scope>
    <source>
        <strain evidence="3 5">BC-23</strain>
        <strain evidence="2 4">NOV-27</strain>
    </source>
</reference>
<accession>A0A6A3VRM1</accession>
<dbReference type="Proteomes" id="UP000433483">
    <property type="component" value="Unassembled WGS sequence"/>
</dbReference>
<feature type="region of interest" description="Disordered" evidence="1">
    <location>
        <begin position="92"/>
        <end position="115"/>
    </location>
</feature>
<organism evidence="2 4">
    <name type="scientific">Phytophthora fragariae</name>
    <dbReference type="NCBI Taxonomy" id="53985"/>
    <lineage>
        <taxon>Eukaryota</taxon>
        <taxon>Sar</taxon>
        <taxon>Stramenopiles</taxon>
        <taxon>Oomycota</taxon>
        <taxon>Peronosporomycetes</taxon>
        <taxon>Peronosporales</taxon>
        <taxon>Peronosporaceae</taxon>
        <taxon>Phytophthora</taxon>
    </lineage>
</organism>
<dbReference type="Proteomes" id="UP000476176">
    <property type="component" value="Unassembled WGS sequence"/>
</dbReference>